<evidence type="ECO:0000256" key="2">
    <source>
        <dbReference type="PIRSR" id="PIRSR001359-3"/>
    </source>
</evidence>
<dbReference type="Proteomes" id="UP000588491">
    <property type="component" value="Unassembled WGS sequence"/>
</dbReference>
<dbReference type="GO" id="GO:0016832">
    <property type="term" value="F:aldehyde-lyase activity"/>
    <property type="evidence" value="ECO:0007669"/>
    <property type="project" value="InterPro"/>
</dbReference>
<feature type="binding site" evidence="2">
    <location>
        <position position="178"/>
    </location>
    <ligand>
        <name>Zn(2+)</name>
        <dbReference type="ChEBI" id="CHEBI:29105"/>
        <label>1</label>
        <note>catalytic</note>
    </ligand>
</feature>
<organism evidence="3 4">
    <name type="scientific">Niallia alba</name>
    <dbReference type="NCBI Taxonomy" id="2729105"/>
    <lineage>
        <taxon>Bacteria</taxon>
        <taxon>Bacillati</taxon>
        <taxon>Bacillota</taxon>
        <taxon>Bacilli</taxon>
        <taxon>Bacillales</taxon>
        <taxon>Bacillaceae</taxon>
        <taxon>Niallia</taxon>
    </lineage>
</organism>
<protein>
    <submittedName>
        <fullName evidence="3">Class II fructose-bisphosphate aldolase family protein</fullName>
    </submittedName>
</protein>
<dbReference type="AlphaFoldDB" id="A0A7Y0KBF4"/>
<evidence type="ECO:0000313" key="4">
    <source>
        <dbReference type="Proteomes" id="UP000588491"/>
    </source>
</evidence>
<feature type="binding site" evidence="2">
    <location>
        <position position="83"/>
    </location>
    <ligand>
        <name>Zn(2+)</name>
        <dbReference type="ChEBI" id="CHEBI:29105"/>
        <label>1</label>
        <note>catalytic</note>
    </ligand>
</feature>
<comment type="cofactor">
    <cofactor evidence="2">
        <name>Zn(2+)</name>
        <dbReference type="ChEBI" id="CHEBI:29105"/>
    </cofactor>
    <text evidence="2">Binds 2 Zn(2+) ions per subunit. One is catalytic and the other provides a structural contribution.</text>
</comment>
<dbReference type="EMBL" id="JABBPK010000001">
    <property type="protein sequence ID" value="NMO79362.1"/>
    <property type="molecule type" value="Genomic_DNA"/>
</dbReference>
<reference evidence="3 4" key="1">
    <citation type="submission" date="2020-04" db="EMBL/GenBank/DDBJ databases">
        <title>Bacillus sp. UniB3 isolated from commercial digestive syrup.</title>
        <authorList>
            <person name="Thorat V."/>
            <person name="Kirdat K."/>
            <person name="Tiwarekar B."/>
            <person name="Yadav A."/>
        </authorList>
    </citation>
    <scope>NUCLEOTIDE SEQUENCE [LARGE SCALE GENOMIC DNA]</scope>
    <source>
        <strain evidence="3 4">UniB3</strain>
    </source>
</reference>
<dbReference type="InterPro" id="IPR000771">
    <property type="entry name" value="FBA_II"/>
</dbReference>
<dbReference type="Pfam" id="PF01116">
    <property type="entry name" value="F_bP_aldolase"/>
    <property type="match status" value="1"/>
</dbReference>
<dbReference type="PIRSF" id="PIRSF001359">
    <property type="entry name" value="F_bP_aldolase_II"/>
    <property type="match status" value="1"/>
</dbReference>
<proteinExistence type="predicted"/>
<gene>
    <name evidence="3" type="ORF">HHU08_20660</name>
</gene>
<dbReference type="InterPro" id="IPR050246">
    <property type="entry name" value="Class_II_FBP_aldolase"/>
</dbReference>
<keyword evidence="2" id="KW-0862">Zinc</keyword>
<evidence type="ECO:0000256" key="1">
    <source>
        <dbReference type="PIRSR" id="PIRSR001359-1"/>
    </source>
</evidence>
<keyword evidence="2" id="KW-0479">Metal-binding</keyword>
<feature type="binding site" evidence="2">
    <location>
        <position position="208"/>
    </location>
    <ligand>
        <name>Zn(2+)</name>
        <dbReference type="ChEBI" id="CHEBI:29105"/>
        <label>1</label>
        <note>catalytic</note>
    </ligand>
</feature>
<dbReference type="SUPFAM" id="SSF51569">
    <property type="entry name" value="Aldolase"/>
    <property type="match status" value="1"/>
</dbReference>
<dbReference type="Gene3D" id="3.20.20.70">
    <property type="entry name" value="Aldolase class I"/>
    <property type="match status" value="1"/>
</dbReference>
<feature type="active site" description="Proton donor" evidence="1">
    <location>
        <position position="82"/>
    </location>
</feature>
<feature type="binding site" evidence="2">
    <location>
        <position position="104"/>
    </location>
    <ligand>
        <name>Zn(2+)</name>
        <dbReference type="ChEBI" id="CHEBI:29105"/>
        <label>2</label>
    </ligand>
</feature>
<dbReference type="PANTHER" id="PTHR30304:SF0">
    <property type="entry name" value="D-TAGATOSE-1,6-BISPHOSPHATE ALDOLASE SUBUNIT GATY-RELATED"/>
    <property type="match status" value="1"/>
</dbReference>
<dbReference type="GO" id="GO:0005975">
    <property type="term" value="P:carbohydrate metabolic process"/>
    <property type="evidence" value="ECO:0007669"/>
    <property type="project" value="InterPro"/>
</dbReference>
<comment type="caution">
    <text evidence="3">The sequence shown here is derived from an EMBL/GenBank/DDBJ whole genome shotgun (WGS) entry which is preliminary data.</text>
</comment>
<sequence>MYVSMKGMLARANQGNYAVMAINCFNLETAKAVIGAAQELKAPIIIDLLQDHLIQHLGSKLLTRPIIEMANAASVEVAINLDHGQDIGFVKRCLKDGFSSVMMDASAYPIDDNIRITKEMVEFAQIYDASVEGEIGNIGSISSNHMTDDEMYTNPDLAIKYAKETNVDALAISYGSSHGDYPAGYVPAFRFDILEKIKGETGIPLVLHGGSGCGEENIKKSISLGINKINVGSDFFKAQLNSIKENLNSNELDYFDIIHQTITAGKALVQYYIELAGSKGKSL</sequence>
<evidence type="ECO:0000313" key="3">
    <source>
        <dbReference type="EMBL" id="NMO79362.1"/>
    </source>
</evidence>
<dbReference type="CDD" id="cd00947">
    <property type="entry name" value="TBP_aldolase_IIB"/>
    <property type="match status" value="1"/>
</dbReference>
<dbReference type="PANTHER" id="PTHR30304">
    <property type="entry name" value="D-TAGATOSE-1,6-BISPHOSPHATE ALDOLASE"/>
    <property type="match status" value="1"/>
</dbReference>
<name>A0A7Y0KBF4_9BACI</name>
<feature type="binding site" evidence="2">
    <location>
        <position position="134"/>
    </location>
    <ligand>
        <name>Zn(2+)</name>
        <dbReference type="ChEBI" id="CHEBI:29105"/>
        <label>2</label>
    </ligand>
</feature>
<dbReference type="NCBIfam" id="TIGR00167">
    <property type="entry name" value="cbbA"/>
    <property type="match status" value="1"/>
</dbReference>
<accession>A0A7Y0KBF4</accession>
<dbReference type="InterPro" id="IPR013785">
    <property type="entry name" value="Aldolase_TIM"/>
</dbReference>
<keyword evidence="4" id="KW-1185">Reference proteome</keyword>
<dbReference type="RefSeq" id="WP_169189187.1">
    <property type="nucleotide sequence ID" value="NZ_JABBPK010000001.1"/>
</dbReference>
<dbReference type="GO" id="GO:0008270">
    <property type="term" value="F:zinc ion binding"/>
    <property type="evidence" value="ECO:0007669"/>
    <property type="project" value="InterPro"/>
</dbReference>